<dbReference type="EMBL" id="GL871024">
    <property type="protein sequence ID" value="EGC36500.1"/>
    <property type="molecule type" value="Genomic_DNA"/>
</dbReference>
<feature type="domain" description="Peptidase M16 middle/third" evidence="9">
    <location>
        <begin position="371"/>
        <end position="530"/>
    </location>
</feature>
<dbReference type="AlphaFoldDB" id="F0ZHQ2"/>
<organism evidence="10 11">
    <name type="scientific">Dictyostelium purpureum</name>
    <name type="common">Slime mold</name>
    <dbReference type="NCBI Taxonomy" id="5786"/>
    <lineage>
        <taxon>Eukaryota</taxon>
        <taxon>Amoebozoa</taxon>
        <taxon>Evosea</taxon>
        <taxon>Eumycetozoa</taxon>
        <taxon>Dictyostelia</taxon>
        <taxon>Dictyosteliales</taxon>
        <taxon>Dictyosteliaceae</taxon>
        <taxon>Dictyostelium</taxon>
    </lineage>
</organism>
<evidence type="ECO:0000256" key="3">
    <source>
        <dbReference type="ARBA" id="ARBA00022723"/>
    </source>
</evidence>
<evidence type="ECO:0000259" key="8">
    <source>
        <dbReference type="Pfam" id="PF05193"/>
    </source>
</evidence>
<reference evidence="11" key="1">
    <citation type="journal article" date="2011" name="Genome Biol.">
        <title>Comparative genomics of the social amoebae Dictyostelium discoideum and Dictyostelium purpureum.</title>
        <authorList>
            <consortium name="US DOE Joint Genome Institute (JGI-PGF)"/>
            <person name="Sucgang R."/>
            <person name="Kuo A."/>
            <person name="Tian X."/>
            <person name="Salerno W."/>
            <person name="Parikh A."/>
            <person name="Feasley C.L."/>
            <person name="Dalin E."/>
            <person name="Tu H."/>
            <person name="Huang E."/>
            <person name="Barry K."/>
            <person name="Lindquist E."/>
            <person name="Shapiro H."/>
            <person name="Bruce D."/>
            <person name="Schmutz J."/>
            <person name="Salamov A."/>
            <person name="Fey P."/>
            <person name="Gaudet P."/>
            <person name="Anjard C."/>
            <person name="Babu M.M."/>
            <person name="Basu S."/>
            <person name="Bushmanova Y."/>
            <person name="van der Wel H."/>
            <person name="Katoh-Kurasawa M."/>
            <person name="Dinh C."/>
            <person name="Coutinho P.M."/>
            <person name="Saito T."/>
            <person name="Elias M."/>
            <person name="Schaap P."/>
            <person name="Kay R.R."/>
            <person name="Henrissat B."/>
            <person name="Eichinger L."/>
            <person name="Rivero F."/>
            <person name="Putnam N.H."/>
            <person name="West C.M."/>
            <person name="Loomis W.F."/>
            <person name="Chisholm R.L."/>
            <person name="Shaulsky G."/>
            <person name="Strassmann J.E."/>
            <person name="Queller D.C."/>
            <person name="Kuspa A."/>
            <person name="Grigoriev I.V."/>
        </authorList>
    </citation>
    <scope>NUCLEOTIDE SEQUENCE [LARGE SCALE GENOMIC DNA]</scope>
    <source>
        <strain evidence="11">QSDP1</strain>
    </source>
</reference>
<sequence length="538" mass="62260">MINDILSIEKSPNDSNIYKYIKLENELELVLISNPNSNQYSALTLSVGVGSFFDPSDVLGLSHLVERSILLSNEKNPDSNDDFSTFIQLNGGFLNSVTYEDRTSFYYKIDSLCLEESIEKFSNYLIAPIFNKDLLEREINIIESEFNSIFDENKKNLVLLKGIFENDHPYGQFNNGNNKTLRLEDIRNRCMEFFEKHYSSNVMKLCVYGKQSIEKLEEMCKKSFGLIKNKKIYSTPLPKFVLKNPIKFEIASNIQDKHILKIIWPINDESLSFKGKVRSNSNSIINHYLGHEAKGSLSAALDNLGYSYRLYSFAQSYAIKDINIMGLEIHLTKCGFDNIDHVMFLVNQTIREFNANQMVKTELRTLDIEWKYLNNDSSIDLTRVVSNNLFYVESHVQVLKYPKYMFEKENPSEINKILSFMVPSNMIVMVSSNEFKGKTNSENDIYKIQYSSQVIEDSLIKKWKFDYQRSVDIVLPKPNPYLPNDIEIKTKTSSKPHEIYNFNGIKIDWGSESSLNSPYLNIIVKFDCPTKGNEQYKN</sequence>
<dbReference type="GO" id="GO:0051603">
    <property type="term" value="P:proteolysis involved in protein catabolic process"/>
    <property type="evidence" value="ECO:0000318"/>
    <property type="project" value="GO_Central"/>
</dbReference>
<evidence type="ECO:0000313" key="11">
    <source>
        <dbReference type="Proteomes" id="UP000001064"/>
    </source>
</evidence>
<evidence type="ECO:0000259" key="9">
    <source>
        <dbReference type="Pfam" id="PF16187"/>
    </source>
</evidence>
<dbReference type="OrthoDB" id="952271at2759"/>
<keyword evidence="6" id="KW-0482">Metalloprotease</keyword>
<dbReference type="Proteomes" id="UP000001064">
    <property type="component" value="Unassembled WGS sequence"/>
</dbReference>
<dbReference type="STRING" id="5786.F0ZHQ2"/>
<keyword evidence="3" id="KW-0479">Metal-binding</keyword>
<dbReference type="Pfam" id="PF16187">
    <property type="entry name" value="Peptidase_M16_M"/>
    <property type="match status" value="1"/>
</dbReference>
<dbReference type="VEuPathDB" id="AmoebaDB:DICPUDRAFT_47068"/>
<dbReference type="GeneID" id="10500437"/>
<evidence type="ECO:0000256" key="5">
    <source>
        <dbReference type="ARBA" id="ARBA00022833"/>
    </source>
</evidence>
<comment type="similarity">
    <text evidence="1">Belongs to the peptidase M16 family.</text>
</comment>
<protein>
    <recommendedName>
        <fullName evidence="12">Peptidase M16 N-terminal domain-containing protein</fullName>
    </recommendedName>
</protein>
<keyword evidence="2" id="KW-0645">Protease</keyword>
<proteinExistence type="inferred from homology"/>
<dbReference type="InterPro" id="IPR007863">
    <property type="entry name" value="Peptidase_M16_C"/>
</dbReference>
<dbReference type="OMA" id="ENICHET"/>
<dbReference type="InParanoid" id="F0ZHQ2"/>
<dbReference type="GO" id="GO:0005739">
    <property type="term" value="C:mitochondrion"/>
    <property type="evidence" value="ECO:0000318"/>
    <property type="project" value="GO_Central"/>
</dbReference>
<feature type="domain" description="Peptidase M16 C-terminal" evidence="8">
    <location>
        <begin position="191"/>
        <end position="363"/>
    </location>
</feature>
<evidence type="ECO:0000313" key="10">
    <source>
        <dbReference type="EMBL" id="EGC36500.1"/>
    </source>
</evidence>
<dbReference type="InterPro" id="IPR032632">
    <property type="entry name" value="Peptidase_M16_M"/>
</dbReference>
<evidence type="ECO:0000256" key="2">
    <source>
        <dbReference type="ARBA" id="ARBA00022670"/>
    </source>
</evidence>
<dbReference type="GO" id="GO:0005829">
    <property type="term" value="C:cytosol"/>
    <property type="evidence" value="ECO:0000318"/>
    <property type="project" value="GO_Central"/>
</dbReference>
<accession>F0ZHQ2</accession>
<dbReference type="InterPro" id="IPR011765">
    <property type="entry name" value="Pept_M16_N"/>
</dbReference>
<dbReference type="GO" id="GO:0046872">
    <property type="term" value="F:metal ion binding"/>
    <property type="evidence" value="ECO:0007669"/>
    <property type="project" value="UniProtKB-KW"/>
</dbReference>
<dbReference type="SUPFAM" id="SSF63411">
    <property type="entry name" value="LuxS/MPP-like metallohydrolase"/>
    <property type="match status" value="2"/>
</dbReference>
<gene>
    <name evidence="10" type="ORF">DICPUDRAFT_47068</name>
</gene>
<keyword evidence="5" id="KW-0862">Zinc</keyword>
<evidence type="ECO:0000256" key="4">
    <source>
        <dbReference type="ARBA" id="ARBA00022801"/>
    </source>
</evidence>
<evidence type="ECO:0000259" key="7">
    <source>
        <dbReference type="Pfam" id="PF00675"/>
    </source>
</evidence>
<evidence type="ECO:0000256" key="1">
    <source>
        <dbReference type="ARBA" id="ARBA00007261"/>
    </source>
</evidence>
<dbReference type="PANTHER" id="PTHR43690">
    <property type="entry name" value="NARDILYSIN"/>
    <property type="match status" value="1"/>
</dbReference>
<dbReference type="RefSeq" id="XP_003286945.1">
    <property type="nucleotide sequence ID" value="XM_003286897.1"/>
</dbReference>
<name>F0ZHQ2_DICPU</name>
<evidence type="ECO:0008006" key="12">
    <source>
        <dbReference type="Google" id="ProtNLM"/>
    </source>
</evidence>
<dbReference type="FunFam" id="3.30.830.10:FF:000027">
    <property type="entry name" value="nardilysin isoform X1"/>
    <property type="match status" value="1"/>
</dbReference>
<feature type="non-terminal residue" evidence="10">
    <location>
        <position position="538"/>
    </location>
</feature>
<dbReference type="GO" id="GO:0043171">
    <property type="term" value="P:peptide catabolic process"/>
    <property type="evidence" value="ECO:0000318"/>
    <property type="project" value="GO_Central"/>
</dbReference>
<keyword evidence="11" id="KW-1185">Reference proteome</keyword>
<dbReference type="GO" id="GO:0004222">
    <property type="term" value="F:metalloendopeptidase activity"/>
    <property type="evidence" value="ECO:0000318"/>
    <property type="project" value="GO_Central"/>
</dbReference>
<dbReference type="InterPro" id="IPR011249">
    <property type="entry name" value="Metalloenz_LuxS/M16"/>
</dbReference>
<keyword evidence="4" id="KW-0378">Hydrolase</keyword>
<dbReference type="PANTHER" id="PTHR43690:SF18">
    <property type="entry name" value="INSULIN-DEGRADING ENZYME-RELATED"/>
    <property type="match status" value="1"/>
</dbReference>
<dbReference type="InterPro" id="IPR050626">
    <property type="entry name" value="Peptidase_M16"/>
</dbReference>
<feature type="domain" description="Peptidase M16 N-terminal" evidence="7">
    <location>
        <begin position="30"/>
        <end position="153"/>
    </location>
</feature>
<dbReference type="Pfam" id="PF00675">
    <property type="entry name" value="Peptidase_M16"/>
    <property type="match status" value="1"/>
</dbReference>
<evidence type="ECO:0000256" key="6">
    <source>
        <dbReference type="ARBA" id="ARBA00023049"/>
    </source>
</evidence>
<dbReference type="Pfam" id="PF05193">
    <property type="entry name" value="Peptidase_M16_C"/>
    <property type="match status" value="1"/>
</dbReference>
<dbReference type="eggNOG" id="KOG0959">
    <property type="taxonomic scope" value="Eukaryota"/>
</dbReference>
<dbReference type="Gene3D" id="3.30.830.10">
    <property type="entry name" value="Metalloenzyme, LuxS/M16 peptidase-like"/>
    <property type="match status" value="2"/>
</dbReference>
<dbReference type="KEGG" id="dpp:DICPUDRAFT_47068"/>